<dbReference type="InParanoid" id="A0A165MJ48"/>
<gene>
    <name evidence="1" type="ORF">NEOLEDRAFT_1080378</name>
</gene>
<feature type="non-terminal residue" evidence="1">
    <location>
        <position position="381"/>
    </location>
</feature>
<protein>
    <recommendedName>
        <fullName evidence="3">ATP-dependent DNA helicase</fullName>
    </recommendedName>
</protein>
<dbReference type="InterPro" id="IPR027417">
    <property type="entry name" value="P-loop_NTPase"/>
</dbReference>
<dbReference type="SUPFAM" id="SSF52540">
    <property type="entry name" value="P-loop containing nucleoside triphosphate hydrolases"/>
    <property type="match status" value="1"/>
</dbReference>
<evidence type="ECO:0008006" key="3">
    <source>
        <dbReference type="Google" id="ProtNLM"/>
    </source>
</evidence>
<name>A0A165MJ48_9AGAM</name>
<dbReference type="STRING" id="1314782.A0A165MJ48"/>
<reference evidence="1 2" key="1">
    <citation type="journal article" date="2016" name="Mol. Biol. Evol.">
        <title>Comparative Genomics of Early-Diverging Mushroom-Forming Fungi Provides Insights into the Origins of Lignocellulose Decay Capabilities.</title>
        <authorList>
            <person name="Nagy L.G."/>
            <person name="Riley R."/>
            <person name="Tritt A."/>
            <person name="Adam C."/>
            <person name="Daum C."/>
            <person name="Floudas D."/>
            <person name="Sun H."/>
            <person name="Yadav J.S."/>
            <person name="Pangilinan J."/>
            <person name="Larsson K.H."/>
            <person name="Matsuura K."/>
            <person name="Barry K."/>
            <person name="Labutti K."/>
            <person name="Kuo R."/>
            <person name="Ohm R.A."/>
            <person name="Bhattacharya S.S."/>
            <person name="Shirouzu T."/>
            <person name="Yoshinaga Y."/>
            <person name="Martin F.M."/>
            <person name="Grigoriev I.V."/>
            <person name="Hibbett D.S."/>
        </authorList>
    </citation>
    <scope>NUCLEOTIDE SEQUENCE [LARGE SCALE GENOMIC DNA]</scope>
    <source>
        <strain evidence="1 2">HHB14362 ss-1</strain>
    </source>
</reference>
<accession>A0A165MJ48</accession>
<dbReference type="AlphaFoldDB" id="A0A165MJ48"/>
<dbReference type="OrthoDB" id="432234at2759"/>
<dbReference type="EMBL" id="KV425684">
    <property type="protein sequence ID" value="KZT18398.1"/>
    <property type="molecule type" value="Genomic_DNA"/>
</dbReference>
<evidence type="ECO:0000313" key="2">
    <source>
        <dbReference type="Proteomes" id="UP000076761"/>
    </source>
</evidence>
<keyword evidence="2" id="KW-1185">Reference proteome</keyword>
<organism evidence="1 2">
    <name type="scientific">Neolentinus lepideus HHB14362 ss-1</name>
    <dbReference type="NCBI Taxonomy" id="1314782"/>
    <lineage>
        <taxon>Eukaryota</taxon>
        <taxon>Fungi</taxon>
        <taxon>Dikarya</taxon>
        <taxon>Basidiomycota</taxon>
        <taxon>Agaricomycotina</taxon>
        <taxon>Agaricomycetes</taxon>
        <taxon>Gloeophyllales</taxon>
        <taxon>Gloeophyllaceae</taxon>
        <taxon>Neolentinus</taxon>
    </lineage>
</organism>
<sequence>MNKVLNVDIEAYAGLNMIFAGDFAQLPPPGPCHHPLYSDNVGVATDSSMSPAKQKASMGKAAWHQFNRVVILRENMRQLGQSENDHRFRVALENMRYKACTRDDIALLQSRVPHSGPDSPSLADALFHYISIITGQNANCDTINALSAPRFAADHNQELVHFYSSDTWGGQKQTQSLAGSRRASLQYVDPIRRTNTINPDIQNALWELPPSLSDHAPGVLPLCIGMPVMLKHNDATELGVTNGAEATVVGWRATDLPSGHKALDTLFVKLVSPPKPIKLHSLPENVVPITRKKRRVTCMLPNDDKVRIDREQVSVLLNFAMTDFCSQGRTRVANVCDLCSCSSHQSYYTTLSWSSSLQGTCIPFGFDPGKITGGLPGYMRK</sequence>
<evidence type="ECO:0000313" key="1">
    <source>
        <dbReference type="EMBL" id="KZT18398.1"/>
    </source>
</evidence>
<dbReference type="Proteomes" id="UP000076761">
    <property type="component" value="Unassembled WGS sequence"/>
</dbReference>
<proteinExistence type="predicted"/>